<dbReference type="SUPFAM" id="SSF49503">
    <property type="entry name" value="Cupredoxins"/>
    <property type="match status" value="1"/>
</dbReference>
<organism evidence="2 3">
    <name type="scientific">Salipiger mucosus DSM 16094</name>
    <dbReference type="NCBI Taxonomy" id="1123237"/>
    <lineage>
        <taxon>Bacteria</taxon>
        <taxon>Pseudomonadati</taxon>
        <taxon>Pseudomonadota</taxon>
        <taxon>Alphaproteobacteria</taxon>
        <taxon>Rhodobacterales</taxon>
        <taxon>Roseobacteraceae</taxon>
        <taxon>Salipiger</taxon>
    </lineage>
</organism>
<name>S9Q381_9RHOB</name>
<dbReference type="RefSeq" id="WP_020043609.1">
    <property type="nucleotide sequence ID" value="NZ_KE557288.1"/>
</dbReference>
<dbReference type="HOGENOM" id="CLU_2071473_0_0_5"/>
<gene>
    <name evidence="2" type="ORF">Salmuc_05308</name>
</gene>
<dbReference type="OrthoDB" id="7856719at2"/>
<dbReference type="InterPro" id="IPR008972">
    <property type="entry name" value="Cupredoxin"/>
</dbReference>
<feature type="chain" id="PRO_5004554611" description="Plastocyanin" evidence="1">
    <location>
        <begin position="22"/>
        <end position="118"/>
    </location>
</feature>
<evidence type="ECO:0000313" key="3">
    <source>
        <dbReference type="Proteomes" id="UP000015347"/>
    </source>
</evidence>
<comment type="caution">
    <text evidence="2">The sequence shown here is derived from an EMBL/GenBank/DDBJ whole genome shotgun (WGS) entry which is preliminary data.</text>
</comment>
<dbReference type="EMBL" id="APVH01000067">
    <property type="protein sequence ID" value="EPX75796.1"/>
    <property type="molecule type" value="Genomic_DNA"/>
</dbReference>
<evidence type="ECO:0008006" key="4">
    <source>
        <dbReference type="Google" id="ProtNLM"/>
    </source>
</evidence>
<feature type="signal peptide" evidence="1">
    <location>
        <begin position="1"/>
        <end position="21"/>
    </location>
</feature>
<accession>S9Q381</accession>
<keyword evidence="3" id="KW-1185">Reference proteome</keyword>
<dbReference type="Proteomes" id="UP000015347">
    <property type="component" value="Unassembled WGS sequence"/>
</dbReference>
<keyword evidence="1" id="KW-0732">Signal</keyword>
<evidence type="ECO:0000313" key="2">
    <source>
        <dbReference type="EMBL" id="EPX75796.1"/>
    </source>
</evidence>
<evidence type="ECO:0000256" key="1">
    <source>
        <dbReference type="SAM" id="SignalP"/>
    </source>
</evidence>
<dbReference type="STRING" id="1123237.Salmuc_05308"/>
<sequence>MLRKSGLLALALAGHAAPLHAEEHYVLMMGAGYFPDVVYPVVGDTVRFVNSGDAAMMATATDGSWTTGSLPPEAVYILPVTEGLTQEYTNGLSLESDSFVSGVIDHANRAPIELENNQ</sequence>
<protein>
    <recommendedName>
        <fullName evidence="4">Plastocyanin</fullName>
    </recommendedName>
</protein>
<dbReference type="eggNOG" id="COG3794">
    <property type="taxonomic scope" value="Bacteria"/>
</dbReference>
<dbReference type="AlphaFoldDB" id="S9Q381"/>
<proteinExistence type="predicted"/>
<reference evidence="3" key="1">
    <citation type="journal article" date="2014" name="Stand. Genomic Sci.">
        <title>Genome sequence of the exopolysaccharide-producing Salipiger mucosus type strain (DSM 16094(T)), a moderately halophilic member of the Roseobacter clade.</title>
        <authorList>
            <person name="Riedel T."/>
            <person name="Spring S."/>
            <person name="Fiebig A."/>
            <person name="Petersen J."/>
            <person name="Kyrpides N.C."/>
            <person name="Goker M."/>
            <person name="Klenk H.P."/>
        </authorList>
    </citation>
    <scope>NUCLEOTIDE SEQUENCE [LARGE SCALE GENOMIC DNA]</scope>
    <source>
        <strain evidence="3">DSM 16094</strain>
    </source>
</reference>